<protein>
    <submittedName>
        <fullName evidence="2">Uncharacterized protein</fullName>
    </submittedName>
</protein>
<feature type="non-terminal residue" evidence="2">
    <location>
        <position position="1"/>
    </location>
</feature>
<name>A0A8S3ZQ65_9EUPU</name>
<evidence type="ECO:0000256" key="1">
    <source>
        <dbReference type="SAM" id="MobiDB-lite"/>
    </source>
</evidence>
<sequence>LEQQLSTIESSISSIERTTDTQTNIIIDIYDNEGHVQKVKQKIPEILQKIAALRNLNLEDAVNKAKQAVERSGGSSLADGKLPVEATPSDRKKTNVDKTAETSNMEDDFDYSGLFKQ</sequence>
<keyword evidence="3" id="KW-1185">Reference proteome</keyword>
<reference evidence="2" key="1">
    <citation type="submission" date="2021-04" db="EMBL/GenBank/DDBJ databases">
        <authorList>
            <consortium name="Molecular Ecology Group"/>
        </authorList>
    </citation>
    <scope>NUCLEOTIDE SEQUENCE</scope>
</reference>
<proteinExistence type="predicted"/>
<dbReference type="Proteomes" id="UP000678393">
    <property type="component" value="Unassembled WGS sequence"/>
</dbReference>
<accession>A0A8S3ZQ65</accession>
<comment type="caution">
    <text evidence="2">The sequence shown here is derived from an EMBL/GenBank/DDBJ whole genome shotgun (WGS) entry which is preliminary data.</text>
</comment>
<evidence type="ECO:0000313" key="2">
    <source>
        <dbReference type="EMBL" id="CAG5128651.1"/>
    </source>
</evidence>
<evidence type="ECO:0000313" key="3">
    <source>
        <dbReference type="Proteomes" id="UP000678393"/>
    </source>
</evidence>
<feature type="region of interest" description="Disordered" evidence="1">
    <location>
        <begin position="68"/>
        <end position="117"/>
    </location>
</feature>
<gene>
    <name evidence="2" type="ORF">CUNI_LOCUS14209</name>
</gene>
<organism evidence="2 3">
    <name type="scientific">Candidula unifasciata</name>
    <dbReference type="NCBI Taxonomy" id="100452"/>
    <lineage>
        <taxon>Eukaryota</taxon>
        <taxon>Metazoa</taxon>
        <taxon>Spiralia</taxon>
        <taxon>Lophotrochozoa</taxon>
        <taxon>Mollusca</taxon>
        <taxon>Gastropoda</taxon>
        <taxon>Heterobranchia</taxon>
        <taxon>Euthyneura</taxon>
        <taxon>Panpulmonata</taxon>
        <taxon>Eupulmonata</taxon>
        <taxon>Stylommatophora</taxon>
        <taxon>Helicina</taxon>
        <taxon>Helicoidea</taxon>
        <taxon>Geomitridae</taxon>
        <taxon>Candidula</taxon>
    </lineage>
</organism>
<dbReference type="AlphaFoldDB" id="A0A8S3ZQ65"/>
<dbReference type="EMBL" id="CAJHNH020003146">
    <property type="protein sequence ID" value="CAG5128651.1"/>
    <property type="molecule type" value="Genomic_DNA"/>
</dbReference>
<feature type="compositionally biased region" description="Basic and acidic residues" evidence="1">
    <location>
        <begin position="88"/>
        <end position="100"/>
    </location>
</feature>
<feature type="non-terminal residue" evidence="2">
    <location>
        <position position="117"/>
    </location>
</feature>